<keyword evidence="6" id="KW-0186">Copper</keyword>
<dbReference type="GO" id="GO:0005739">
    <property type="term" value="C:mitochondrion"/>
    <property type="evidence" value="ECO:0007669"/>
    <property type="project" value="TreeGrafter"/>
</dbReference>
<comment type="similarity">
    <text evidence="6">Belongs to the copper transporter (Ctr) (TC 1.A.56) family. SLC31A subfamily.</text>
</comment>
<keyword evidence="6" id="KW-0406">Ion transport</keyword>
<dbReference type="GO" id="GO:0004792">
    <property type="term" value="F:thiosulfate-cyanide sulfurtransferase activity"/>
    <property type="evidence" value="ECO:0007669"/>
    <property type="project" value="TreeGrafter"/>
</dbReference>
<keyword evidence="9" id="KW-1185">Reference proteome</keyword>
<keyword evidence="3" id="KW-0677">Repeat</keyword>
<dbReference type="GO" id="GO:0016020">
    <property type="term" value="C:membrane"/>
    <property type="evidence" value="ECO:0007669"/>
    <property type="project" value="UniProtKB-SubCell"/>
</dbReference>
<dbReference type="PANTHER" id="PTHR11364">
    <property type="entry name" value="THIOSULFATE SULFERTANSFERASE"/>
    <property type="match status" value="1"/>
</dbReference>
<dbReference type="Gene3D" id="3.40.250.10">
    <property type="entry name" value="Rhodanese-like domain"/>
    <property type="match status" value="2"/>
</dbReference>
<sequence length="432" mass="49602">MNHMSFYFGVRETISFDFWQTHNGTEMFLSCLGIVAICFVHQTLTFIRALWANRNKQKNIGARKRLSGPVISFAATDCLIFFVELFIAYLLMLIFMTYNVYLGLAILVGEALGRFFYLSIFPEMSLGKIIDVTNLTSLIKKGIINRDGVRILQHTYVNTDKPDWKAFEKEKYAKFEQLMKEPSPSLNDYKAGHIPGSIHVDVNIAMYPRQYERYGYYPPRVFEQYVQLLGINKDEHLIFCGRDRLSGMLGVSKLAWLFKSYGHEKVSLLDGGLDRWQAEGQPLETGIFEIGKHGNWMAKDCINKYNIRFEELYKIDENNKKMIDQPDKVNFLDCRVRDMFHNVDGKELEFFIKAGINLPGHIEGHKNAPIPEVFAKDGKLKTKSDLKDWLISCGYKPESPTVTVCIMGIQAALLAYVMDDALPNSKPRLYNG</sequence>
<keyword evidence="1" id="KW-0808">Transferase</keyword>
<evidence type="ECO:0000256" key="2">
    <source>
        <dbReference type="ARBA" id="ARBA00022692"/>
    </source>
</evidence>
<dbReference type="STRING" id="2018661.A0A2A2LER8"/>
<dbReference type="OrthoDB" id="270167at2759"/>
<evidence type="ECO:0000256" key="5">
    <source>
        <dbReference type="ARBA" id="ARBA00023136"/>
    </source>
</evidence>
<dbReference type="Pfam" id="PF00581">
    <property type="entry name" value="Rhodanese"/>
    <property type="match status" value="1"/>
</dbReference>
<dbReference type="InterPro" id="IPR001763">
    <property type="entry name" value="Rhodanese-like_dom"/>
</dbReference>
<feature type="domain" description="Rhodanese" evidence="7">
    <location>
        <begin position="360"/>
        <end position="418"/>
    </location>
</feature>
<evidence type="ECO:0000256" key="4">
    <source>
        <dbReference type="ARBA" id="ARBA00022989"/>
    </source>
</evidence>
<organism evidence="8 9">
    <name type="scientific">Diploscapter pachys</name>
    <dbReference type="NCBI Taxonomy" id="2018661"/>
    <lineage>
        <taxon>Eukaryota</taxon>
        <taxon>Metazoa</taxon>
        <taxon>Ecdysozoa</taxon>
        <taxon>Nematoda</taxon>
        <taxon>Chromadorea</taxon>
        <taxon>Rhabditida</taxon>
        <taxon>Rhabditina</taxon>
        <taxon>Rhabditomorpha</taxon>
        <taxon>Rhabditoidea</taxon>
        <taxon>Rhabditidae</taxon>
        <taxon>Diploscapter</taxon>
    </lineage>
</organism>
<feature type="transmembrane region" description="Helical" evidence="6">
    <location>
        <begin position="27"/>
        <end position="51"/>
    </location>
</feature>
<keyword evidence="6" id="KW-0187">Copper transport</keyword>
<dbReference type="EMBL" id="LIAE01006827">
    <property type="protein sequence ID" value="PAV84679.1"/>
    <property type="molecule type" value="Genomic_DNA"/>
</dbReference>
<dbReference type="PANTHER" id="PTHR11364:SF7">
    <property type="entry name" value="THIOSULFATE SULFURTRANSFERASE MPST-1-RELATED"/>
    <property type="match status" value="1"/>
</dbReference>
<dbReference type="InterPro" id="IPR007274">
    <property type="entry name" value="Cop_transporter"/>
</dbReference>
<keyword evidence="4 6" id="KW-1133">Transmembrane helix</keyword>
<comment type="subcellular location">
    <subcellularLocation>
        <location evidence="6">Membrane</location>
        <topology evidence="6">Multi-pass membrane protein</topology>
    </subcellularLocation>
</comment>
<evidence type="ECO:0000313" key="8">
    <source>
        <dbReference type="EMBL" id="PAV84679.1"/>
    </source>
</evidence>
<keyword evidence="6" id="KW-0813">Transport</keyword>
<feature type="domain" description="Rhodanese" evidence="7">
    <location>
        <begin position="181"/>
        <end position="285"/>
    </location>
</feature>
<dbReference type="CDD" id="cd01448">
    <property type="entry name" value="TST_Repeat_1"/>
    <property type="match status" value="1"/>
</dbReference>
<name>A0A2A2LER8_9BILA</name>
<accession>A0A2A2LER8</accession>
<dbReference type="PROSITE" id="PS50206">
    <property type="entry name" value="RHODANESE_3"/>
    <property type="match status" value="2"/>
</dbReference>
<keyword evidence="2 6" id="KW-0812">Transmembrane</keyword>
<dbReference type="Pfam" id="PF04145">
    <property type="entry name" value="Ctr"/>
    <property type="match status" value="1"/>
</dbReference>
<dbReference type="SUPFAM" id="SSF52821">
    <property type="entry name" value="Rhodanese/Cell cycle control phosphatase"/>
    <property type="match status" value="2"/>
</dbReference>
<evidence type="ECO:0000256" key="1">
    <source>
        <dbReference type="ARBA" id="ARBA00022679"/>
    </source>
</evidence>
<evidence type="ECO:0000256" key="6">
    <source>
        <dbReference type="RuleBase" id="RU367022"/>
    </source>
</evidence>
<keyword evidence="5 6" id="KW-0472">Membrane</keyword>
<dbReference type="GO" id="GO:0005375">
    <property type="term" value="F:copper ion transmembrane transporter activity"/>
    <property type="evidence" value="ECO:0007669"/>
    <property type="project" value="UniProtKB-UniRule"/>
</dbReference>
<feature type="transmembrane region" description="Helical" evidence="6">
    <location>
        <begin position="71"/>
        <end position="95"/>
    </location>
</feature>
<dbReference type="AlphaFoldDB" id="A0A2A2LER8"/>
<comment type="caution">
    <text evidence="8">The sequence shown here is derived from an EMBL/GenBank/DDBJ whole genome shotgun (WGS) entry which is preliminary data.</text>
</comment>
<protein>
    <recommendedName>
        <fullName evidence="6">Copper transport protein</fullName>
    </recommendedName>
</protein>
<dbReference type="InterPro" id="IPR045078">
    <property type="entry name" value="TST/MPST-like"/>
</dbReference>
<evidence type="ECO:0000313" key="9">
    <source>
        <dbReference type="Proteomes" id="UP000218231"/>
    </source>
</evidence>
<dbReference type="InterPro" id="IPR036873">
    <property type="entry name" value="Rhodanese-like_dom_sf"/>
</dbReference>
<gene>
    <name evidence="8" type="ORF">WR25_02238</name>
</gene>
<evidence type="ECO:0000256" key="3">
    <source>
        <dbReference type="ARBA" id="ARBA00022737"/>
    </source>
</evidence>
<dbReference type="SMART" id="SM00450">
    <property type="entry name" value="RHOD"/>
    <property type="match status" value="2"/>
</dbReference>
<reference evidence="8 9" key="1">
    <citation type="journal article" date="2017" name="Curr. Biol.">
        <title>Genome architecture and evolution of a unichromosomal asexual nematode.</title>
        <authorList>
            <person name="Fradin H."/>
            <person name="Zegar C."/>
            <person name="Gutwein M."/>
            <person name="Lucas J."/>
            <person name="Kovtun M."/>
            <person name="Corcoran D."/>
            <person name="Baugh L.R."/>
            <person name="Kiontke K."/>
            <person name="Gunsalus K."/>
            <person name="Fitch D.H."/>
            <person name="Piano F."/>
        </authorList>
    </citation>
    <scope>NUCLEOTIDE SEQUENCE [LARGE SCALE GENOMIC DNA]</scope>
    <source>
        <strain evidence="8">PF1309</strain>
    </source>
</reference>
<feature type="transmembrane region" description="Helical" evidence="6">
    <location>
        <begin position="101"/>
        <end position="120"/>
    </location>
</feature>
<dbReference type="Proteomes" id="UP000218231">
    <property type="component" value="Unassembled WGS sequence"/>
</dbReference>
<proteinExistence type="inferred from homology"/>
<evidence type="ECO:0000259" key="7">
    <source>
        <dbReference type="PROSITE" id="PS50206"/>
    </source>
</evidence>